<dbReference type="SUPFAM" id="SSF53335">
    <property type="entry name" value="S-adenosyl-L-methionine-dependent methyltransferases"/>
    <property type="match status" value="1"/>
</dbReference>
<organism evidence="3 4">
    <name type="scientific">Shewanella salipaludis</name>
    <dbReference type="NCBI Taxonomy" id="2723052"/>
    <lineage>
        <taxon>Bacteria</taxon>
        <taxon>Pseudomonadati</taxon>
        <taxon>Pseudomonadota</taxon>
        <taxon>Gammaproteobacteria</taxon>
        <taxon>Alteromonadales</taxon>
        <taxon>Shewanellaceae</taxon>
        <taxon>Shewanella</taxon>
    </lineage>
</organism>
<dbReference type="AlphaFoldDB" id="A0A972JMH5"/>
<feature type="transmembrane region" description="Helical" evidence="2">
    <location>
        <begin position="139"/>
        <end position="157"/>
    </location>
</feature>
<dbReference type="PANTHER" id="PTHR43317:SF1">
    <property type="entry name" value="THERMOSPERMINE SYNTHASE ACAULIS5"/>
    <property type="match status" value="1"/>
</dbReference>
<keyword evidence="2" id="KW-0472">Membrane</keyword>
<feature type="transmembrane region" description="Helical" evidence="2">
    <location>
        <begin position="169"/>
        <end position="190"/>
    </location>
</feature>
<comment type="caution">
    <text evidence="3">The sequence shown here is derived from an EMBL/GenBank/DDBJ whole genome shotgun (WGS) entry which is preliminary data.</text>
</comment>
<keyword evidence="1" id="KW-0620">Polyamine biosynthesis</keyword>
<proteinExistence type="predicted"/>
<dbReference type="PANTHER" id="PTHR43317">
    <property type="entry name" value="THERMOSPERMINE SYNTHASE ACAULIS5"/>
    <property type="match status" value="1"/>
</dbReference>
<feature type="transmembrane region" description="Helical" evidence="2">
    <location>
        <begin position="105"/>
        <end position="127"/>
    </location>
</feature>
<dbReference type="NCBIfam" id="NF037959">
    <property type="entry name" value="MFS_SpdSyn"/>
    <property type="match status" value="1"/>
</dbReference>
<feature type="transmembrane region" description="Helical" evidence="2">
    <location>
        <begin position="271"/>
        <end position="290"/>
    </location>
</feature>
<evidence type="ECO:0000256" key="1">
    <source>
        <dbReference type="ARBA" id="ARBA00023115"/>
    </source>
</evidence>
<feature type="transmembrane region" description="Helical" evidence="2">
    <location>
        <begin position="210"/>
        <end position="232"/>
    </location>
</feature>
<dbReference type="Gene3D" id="3.40.50.150">
    <property type="entry name" value="Vaccinia Virus protein VP39"/>
    <property type="match status" value="1"/>
</dbReference>
<sequence length="673" mass="74824">MNRILFIIVIFFSAFLLFQIQPILSKELLPVFGGGASIWTASLCFYQSALLLGYFYAHGLGYLKLKSQATIHFMLLAIAIGTTFYQPECVMGETLSPAARVILNLTLQVGSIFVLLSSTSILLQRWYCDVFVKEVPYHWYAWSNVGSLLALLSYPFVFEINFSLSEQKLGWLSAATIMVVALALLMSNLIRHANNTGSESTGNALSHHPFMSRCALLWIALAACSTLCLIATTQMVSTNIPPMPLLWVLPLALYLVTFIIAFALPKQGVHFIWLGPLVFAWLAGVMMYFIGGQFNALAQLAMYSLILAICCLFCHSQLRALAPTKSQMTHFYICIALGGALGSVFSALVAPLIFEQLLEYPLMLLMTLGLFTLRFDKPLAMNKAKGLAIAMVLSCTSLFAWLNGQFNQFNVATDRNFYGYIAVKDVKTAAINERRLIDGTTVHGSETLQGVRHLTRDYYHADTGVGRALEILKQFGPLNIGVIGLGAGVMAHFGDEHDRFTFYELNPAVYQMATIYFSYLKHARAQVDVTLADGRLALREEANSQLPTKNALIIDAFSSDVIPTHLMTLEAFQLYWRRLQDTGVLIVHISSNYVDLMPVLSAHALSLNKSLLVFDYQGNDITHLGSKWAVMTSDPRFLAAFPANSHRTINPESTDKLVFWTDEKNSVLPLLKF</sequence>
<gene>
    <name evidence="3" type="ORF">HC757_15265</name>
</gene>
<dbReference type="InterPro" id="IPR029063">
    <property type="entry name" value="SAM-dependent_MTases_sf"/>
</dbReference>
<evidence type="ECO:0000313" key="4">
    <source>
        <dbReference type="Proteomes" id="UP000737113"/>
    </source>
</evidence>
<keyword evidence="2" id="KW-1133">Transmembrane helix</keyword>
<keyword evidence="4" id="KW-1185">Reference proteome</keyword>
<accession>A0A972JMH5</accession>
<feature type="transmembrane region" description="Helical" evidence="2">
    <location>
        <begin position="35"/>
        <end position="57"/>
    </location>
</feature>
<feature type="transmembrane region" description="Helical" evidence="2">
    <location>
        <begin position="330"/>
        <end position="354"/>
    </location>
</feature>
<reference evidence="3" key="1">
    <citation type="submission" date="2020-04" db="EMBL/GenBank/DDBJ databases">
        <title>Description of Shewanella salipaludis sp. nov., isolated from a salt marsh.</title>
        <authorList>
            <person name="Park S."/>
            <person name="Yoon J.-H."/>
        </authorList>
    </citation>
    <scope>NUCLEOTIDE SEQUENCE</scope>
    <source>
        <strain evidence="3">SHSM-M6</strain>
    </source>
</reference>
<dbReference type="GO" id="GO:0006596">
    <property type="term" value="P:polyamine biosynthetic process"/>
    <property type="evidence" value="ECO:0007669"/>
    <property type="project" value="UniProtKB-KW"/>
</dbReference>
<dbReference type="Proteomes" id="UP000737113">
    <property type="component" value="Unassembled WGS sequence"/>
</dbReference>
<evidence type="ECO:0000313" key="3">
    <source>
        <dbReference type="EMBL" id="NMH66517.1"/>
    </source>
</evidence>
<evidence type="ECO:0000256" key="2">
    <source>
        <dbReference type="SAM" id="Phobius"/>
    </source>
</evidence>
<feature type="transmembrane region" description="Helical" evidence="2">
    <location>
        <begin position="296"/>
        <end position="318"/>
    </location>
</feature>
<protein>
    <submittedName>
        <fullName evidence="3">Fused MFS/spermidine synthase</fullName>
    </submittedName>
</protein>
<dbReference type="EMBL" id="JAAXYH010000013">
    <property type="protein sequence ID" value="NMH66517.1"/>
    <property type="molecule type" value="Genomic_DNA"/>
</dbReference>
<feature type="transmembrane region" description="Helical" evidence="2">
    <location>
        <begin position="69"/>
        <end position="85"/>
    </location>
</feature>
<name>A0A972JMH5_9GAMM</name>
<keyword evidence="2" id="KW-0812">Transmembrane</keyword>
<feature type="transmembrane region" description="Helical" evidence="2">
    <location>
        <begin position="244"/>
        <end position="264"/>
    </location>
</feature>